<keyword evidence="8" id="KW-1185">Reference proteome</keyword>
<keyword evidence="4" id="KW-0804">Transcription</keyword>
<evidence type="ECO:0000256" key="3">
    <source>
        <dbReference type="ARBA" id="ARBA00023125"/>
    </source>
</evidence>
<proteinExistence type="predicted"/>
<dbReference type="PANTHER" id="PTHR30055">
    <property type="entry name" value="HTH-TYPE TRANSCRIPTIONAL REGULATOR RUTR"/>
    <property type="match status" value="1"/>
</dbReference>
<dbReference type="GO" id="GO:0003700">
    <property type="term" value="F:DNA-binding transcription factor activity"/>
    <property type="evidence" value="ECO:0007669"/>
    <property type="project" value="TreeGrafter"/>
</dbReference>
<dbReference type="PANTHER" id="PTHR30055:SF228">
    <property type="entry name" value="TRANSCRIPTIONAL REGULATOR-RELATED"/>
    <property type="match status" value="1"/>
</dbReference>
<dbReference type="SUPFAM" id="SSF48498">
    <property type="entry name" value="Tetracyclin repressor-like, C-terminal domain"/>
    <property type="match status" value="1"/>
</dbReference>
<evidence type="ECO:0000259" key="6">
    <source>
        <dbReference type="PROSITE" id="PS50977"/>
    </source>
</evidence>
<evidence type="ECO:0000313" key="8">
    <source>
        <dbReference type="Proteomes" id="UP000198967"/>
    </source>
</evidence>
<dbReference type="SUPFAM" id="SSF46689">
    <property type="entry name" value="Homeodomain-like"/>
    <property type="match status" value="1"/>
</dbReference>
<dbReference type="InterPro" id="IPR009057">
    <property type="entry name" value="Homeodomain-like_sf"/>
</dbReference>
<dbReference type="AlphaFoldDB" id="A0A1G7UDS6"/>
<evidence type="ECO:0000256" key="1">
    <source>
        <dbReference type="ARBA" id="ARBA00022491"/>
    </source>
</evidence>
<evidence type="ECO:0000256" key="4">
    <source>
        <dbReference type="ARBA" id="ARBA00023163"/>
    </source>
</evidence>
<dbReference type="InterPro" id="IPR050109">
    <property type="entry name" value="HTH-type_TetR-like_transc_reg"/>
</dbReference>
<dbReference type="InterPro" id="IPR001647">
    <property type="entry name" value="HTH_TetR"/>
</dbReference>
<dbReference type="PRINTS" id="PR00455">
    <property type="entry name" value="HTHTETR"/>
</dbReference>
<feature type="DNA-binding region" description="H-T-H motif" evidence="5">
    <location>
        <begin position="40"/>
        <end position="59"/>
    </location>
</feature>
<evidence type="ECO:0000256" key="2">
    <source>
        <dbReference type="ARBA" id="ARBA00023015"/>
    </source>
</evidence>
<dbReference type="Pfam" id="PF00440">
    <property type="entry name" value="TetR_N"/>
    <property type="match status" value="1"/>
</dbReference>
<dbReference type="Gene3D" id="1.10.357.10">
    <property type="entry name" value="Tetracycline Repressor, domain 2"/>
    <property type="match status" value="1"/>
</dbReference>
<keyword evidence="3 5" id="KW-0238">DNA-binding</keyword>
<dbReference type="EMBL" id="FNBE01000012">
    <property type="protein sequence ID" value="SDG45624.1"/>
    <property type="molecule type" value="Genomic_DNA"/>
</dbReference>
<reference evidence="7 8" key="1">
    <citation type="submission" date="2016-10" db="EMBL/GenBank/DDBJ databases">
        <authorList>
            <person name="de Groot N.N."/>
        </authorList>
    </citation>
    <scope>NUCLEOTIDE SEQUENCE [LARGE SCALE GENOMIC DNA]</scope>
    <source>
        <strain evidence="7 8">CGMCC 4.3143</strain>
    </source>
</reference>
<protein>
    <submittedName>
        <fullName evidence="7">Transcriptional regulator, TetR family</fullName>
    </submittedName>
</protein>
<dbReference type="Proteomes" id="UP000198967">
    <property type="component" value="Unassembled WGS sequence"/>
</dbReference>
<evidence type="ECO:0000256" key="5">
    <source>
        <dbReference type="PROSITE-ProRule" id="PRU00335"/>
    </source>
</evidence>
<dbReference type="PROSITE" id="PS50977">
    <property type="entry name" value="HTH_TETR_2"/>
    <property type="match status" value="1"/>
</dbReference>
<dbReference type="InterPro" id="IPR036271">
    <property type="entry name" value="Tet_transcr_reg_TetR-rel_C_sf"/>
</dbReference>
<name>A0A1G7UDS6_PSEOR</name>
<gene>
    <name evidence="7" type="ORF">SAMN05216377_11216</name>
</gene>
<feature type="domain" description="HTH tetR-type" evidence="6">
    <location>
        <begin position="17"/>
        <end position="77"/>
    </location>
</feature>
<accession>A0A1G7UDS6</accession>
<evidence type="ECO:0000313" key="7">
    <source>
        <dbReference type="EMBL" id="SDG45624.1"/>
    </source>
</evidence>
<organism evidence="7 8">
    <name type="scientific">Pseudonocardia oroxyli</name>
    <dbReference type="NCBI Taxonomy" id="366584"/>
    <lineage>
        <taxon>Bacteria</taxon>
        <taxon>Bacillati</taxon>
        <taxon>Actinomycetota</taxon>
        <taxon>Actinomycetes</taxon>
        <taxon>Pseudonocardiales</taxon>
        <taxon>Pseudonocardiaceae</taxon>
        <taxon>Pseudonocardia</taxon>
    </lineage>
</organism>
<keyword evidence="1" id="KW-0678">Repressor</keyword>
<dbReference type="Pfam" id="PF13977">
    <property type="entry name" value="TetR_C_6"/>
    <property type="match status" value="1"/>
</dbReference>
<dbReference type="GO" id="GO:0000976">
    <property type="term" value="F:transcription cis-regulatory region binding"/>
    <property type="evidence" value="ECO:0007669"/>
    <property type="project" value="TreeGrafter"/>
</dbReference>
<keyword evidence="2" id="KW-0805">Transcription regulation</keyword>
<dbReference type="InterPro" id="IPR039538">
    <property type="entry name" value="BetI_C"/>
</dbReference>
<sequence>MAGRSYGEGVPKRVDHAERRAVIADAVLAVVARGGIEQASVRHVAAEAGVSAGMVQHYFRTKDELMRAAMERVGAAVERRLSLLPADTPPRELLRALFRQLLPLDDERAREGRVALAFLAYAAVDPAAAAELRDDGRRMRAYVAAQVPGGEVTAVALLGLIDGLGMQVLTGDLDAATAIAAFDAQLAVAFGAELQGTGPGK</sequence>